<feature type="domain" description="MADF" evidence="2">
    <location>
        <begin position="46"/>
        <end position="132"/>
    </location>
</feature>
<dbReference type="PANTHER" id="PTHR12243:SF69">
    <property type="entry name" value="SI:CH73-59F11.3"/>
    <property type="match status" value="1"/>
</dbReference>
<comment type="subcellular location">
    <subcellularLocation>
        <location evidence="1">Nucleus</location>
    </subcellularLocation>
</comment>
<protein>
    <recommendedName>
        <fullName evidence="5">MADF domain-containing protein</fullName>
    </recommendedName>
</protein>
<sequence>MDPNEQSLPKAVMEETAKELFSPVPEVRKNESDRSMIGFGRMETLHLIKCVQKKPKLWQREFIRRRQSSCVSDWEDIQRNEFPHYTVDQLKARWKTMRDSFRRERKRIECGSCTGSHWPMYEDMLFLDGHFRLRKRLQNKAPGSIAKSRSKEWKKSNETIQPKTAVVNDLPRNYMPEKDTVHNTERNHQQLVSFLTIRDTNDAPVGVSEVTYNNKFRSRLQSEPVMECAQVEWNARGQQITNYQFLMSLVPFLNLLPMEKNLETRLKMLQLIAIATQNVNASEKE</sequence>
<name>A0A182RAP1_ANOFN</name>
<dbReference type="GO" id="GO:0005667">
    <property type="term" value="C:transcription regulator complex"/>
    <property type="evidence" value="ECO:0007669"/>
    <property type="project" value="TreeGrafter"/>
</dbReference>
<dbReference type="VEuPathDB" id="VectorBase:AFUN2_003201"/>
<dbReference type="PANTHER" id="PTHR12243">
    <property type="entry name" value="MADF DOMAIN TRANSCRIPTION FACTOR"/>
    <property type="match status" value="1"/>
</dbReference>
<reference evidence="4" key="1">
    <citation type="submission" date="2020-05" db="UniProtKB">
        <authorList>
            <consortium name="EnsemblMetazoa"/>
        </authorList>
    </citation>
    <scope>IDENTIFICATION</scope>
    <source>
        <strain evidence="4">FUMOZ</strain>
    </source>
</reference>
<dbReference type="GO" id="GO:0005634">
    <property type="term" value="C:nucleus"/>
    <property type="evidence" value="ECO:0007669"/>
    <property type="project" value="UniProtKB-SubCell"/>
</dbReference>
<keyword evidence="1" id="KW-0539">Nucleus</keyword>
<dbReference type="AlphaFoldDB" id="A0A182RAP1"/>
<dbReference type="PROSITE" id="PS51029">
    <property type="entry name" value="MADF"/>
    <property type="match status" value="1"/>
</dbReference>
<dbReference type="EnsemblMetazoa" id="AFUN003255-RA">
    <property type="protein sequence ID" value="AFUN003255-PA"/>
    <property type="gene ID" value="AFUN003255"/>
</dbReference>
<dbReference type="GO" id="GO:0006357">
    <property type="term" value="P:regulation of transcription by RNA polymerase II"/>
    <property type="evidence" value="ECO:0007669"/>
    <property type="project" value="TreeGrafter"/>
</dbReference>
<dbReference type="InterPro" id="IPR006578">
    <property type="entry name" value="MADF-dom"/>
</dbReference>
<evidence type="ECO:0008006" key="5">
    <source>
        <dbReference type="Google" id="ProtNLM"/>
    </source>
</evidence>
<evidence type="ECO:0000259" key="3">
    <source>
        <dbReference type="PROSITE" id="PS51031"/>
    </source>
</evidence>
<dbReference type="Pfam" id="PF02944">
    <property type="entry name" value="BESS"/>
    <property type="match status" value="1"/>
</dbReference>
<evidence type="ECO:0000259" key="2">
    <source>
        <dbReference type="PROSITE" id="PS51029"/>
    </source>
</evidence>
<dbReference type="PROSITE" id="PS51031">
    <property type="entry name" value="BESS"/>
    <property type="match status" value="1"/>
</dbReference>
<dbReference type="VEuPathDB" id="VectorBase:AFUN003255"/>
<dbReference type="Pfam" id="PF10545">
    <property type="entry name" value="MADF_DNA_bdg"/>
    <property type="match status" value="1"/>
</dbReference>
<accession>A0A182RAP1</accession>
<dbReference type="GO" id="GO:0003677">
    <property type="term" value="F:DNA binding"/>
    <property type="evidence" value="ECO:0007669"/>
    <property type="project" value="InterPro"/>
</dbReference>
<feature type="domain" description="BESS" evidence="3">
    <location>
        <begin position="239"/>
        <end position="278"/>
    </location>
</feature>
<dbReference type="STRING" id="62324.A0A182RAP1"/>
<dbReference type="InterPro" id="IPR004210">
    <property type="entry name" value="BESS_motif"/>
</dbReference>
<dbReference type="InterPro" id="IPR039353">
    <property type="entry name" value="TF_Adf1"/>
</dbReference>
<evidence type="ECO:0000256" key="1">
    <source>
        <dbReference type="PROSITE-ProRule" id="PRU00371"/>
    </source>
</evidence>
<dbReference type="SMART" id="SM00595">
    <property type="entry name" value="MADF"/>
    <property type="match status" value="1"/>
</dbReference>
<organism evidence="4">
    <name type="scientific">Anopheles funestus</name>
    <name type="common">African malaria mosquito</name>
    <dbReference type="NCBI Taxonomy" id="62324"/>
    <lineage>
        <taxon>Eukaryota</taxon>
        <taxon>Metazoa</taxon>
        <taxon>Ecdysozoa</taxon>
        <taxon>Arthropoda</taxon>
        <taxon>Hexapoda</taxon>
        <taxon>Insecta</taxon>
        <taxon>Pterygota</taxon>
        <taxon>Neoptera</taxon>
        <taxon>Endopterygota</taxon>
        <taxon>Diptera</taxon>
        <taxon>Nematocera</taxon>
        <taxon>Culicoidea</taxon>
        <taxon>Culicidae</taxon>
        <taxon>Anophelinae</taxon>
        <taxon>Anopheles</taxon>
    </lineage>
</organism>
<proteinExistence type="predicted"/>
<evidence type="ECO:0000313" key="4">
    <source>
        <dbReference type="EnsemblMetazoa" id="AFUN003255-PA"/>
    </source>
</evidence>